<feature type="domain" description="tRNA pseudouridylate synthase B C-terminal" evidence="8">
    <location>
        <begin position="173"/>
        <end position="230"/>
    </location>
</feature>
<evidence type="ECO:0000259" key="8">
    <source>
        <dbReference type="Pfam" id="PF16198"/>
    </source>
</evidence>
<evidence type="ECO:0000259" key="6">
    <source>
        <dbReference type="Pfam" id="PF01509"/>
    </source>
</evidence>
<dbReference type="GO" id="GO:0160148">
    <property type="term" value="F:tRNA pseudouridine(55) synthase activity"/>
    <property type="evidence" value="ECO:0007669"/>
    <property type="project" value="UniProtKB-EC"/>
</dbReference>
<dbReference type="InterPro" id="IPR015240">
    <property type="entry name" value="tRNA_sdUridine_synth_fam1_C"/>
</dbReference>
<evidence type="ECO:0000313" key="9">
    <source>
        <dbReference type="EMBL" id="MBW7572864.1"/>
    </source>
</evidence>
<dbReference type="Pfam" id="PF09157">
    <property type="entry name" value="TruB-C_2"/>
    <property type="match status" value="1"/>
</dbReference>
<keyword evidence="4 5" id="KW-0413">Isomerase</keyword>
<dbReference type="SUPFAM" id="SSF55120">
    <property type="entry name" value="Pseudouridine synthase"/>
    <property type="match status" value="1"/>
</dbReference>
<feature type="active site" description="Nucleophile" evidence="5">
    <location>
        <position position="38"/>
    </location>
</feature>
<dbReference type="InterPro" id="IPR020103">
    <property type="entry name" value="PsdUridine_synth_cat_dom_sf"/>
</dbReference>
<dbReference type="InterPro" id="IPR032819">
    <property type="entry name" value="TruB_C"/>
</dbReference>
<feature type="domain" description="Pseudouridine synthase II N-terminal" evidence="6">
    <location>
        <begin position="23"/>
        <end position="172"/>
    </location>
</feature>
<dbReference type="HAMAP" id="MF_01080">
    <property type="entry name" value="TruB_bact"/>
    <property type="match status" value="1"/>
</dbReference>
<dbReference type="Gene3D" id="3.30.2350.10">
    <property type="entry name" value="Pseudouridine synthase"/>
    <property type="match status" value="1"/>
</dbReference>
<evidence type="ECO:0000256" key="4">
    <source>
        <dbReference type="ARBA" id="ARBA00023235"/>
    </source>
</evidence>
<feature type="domain" description="tRNA pseudouridine synthase II TruB subfamily 1 C-terminal" evidence="7">
    <location>
        <begin position="235"/>
        <end position="289"/>
    </location>
</feature>
<dbReference type="PANTHER" id="PTHR13767:SF2">
    <property type="entry name" value="PSEUDOURIDYLATE SYNTHASE TRUB1"/>
    <property type="match status" value="1"/>
</dbReference>
<dbReference type="InterPro" id="IPR002501">
    <property type="entry name" value="PsdUridine_synth_N"/>
</dbReference>
<dbReference type="EC" id="5.4.99.25" evidence="5"/>
<comment type="similarity">
    <text evidence="2 5">Belongs to the pseudouridine synthase TruB family. Type 1 subfamily.</text>
</comment>
<protein>
    <recommendedName>
        <fullName evidence="5">tRNA pseudouridine synthase B</fullName>
        <ecNumber evidence="5">5.4.99.25</ecNumber>
    </recommendedName>
    <alternativeName>
        <fullName evidence="5">tRNA pseudouridine(55) synthase</fullName>
        <shortName evidence="5">Psi55 synthase</shortName>
    </alternativeName>
    <alternativeName>
        <fullName evidence="5">tRNA pseudouridylate synthase</fullName>
    </alternativeName>
    <alternativeName>
        <fullName evidence="5">tRNA-uridine isomerase</fullName>
    </alternativeName>
</protein>
<keyword evidence="3 5" id="KW-0819">tRNA processing</keyword>
<evidence type="ECO:0000313" key="10">
    <source>
        <dbReference type="Proteomes" id="UP000719942"/>
    </source>
</evidence>
<dbReference type="EMBL" id="JAGFNZ010000002">
    <property type="protein sequence ID" value="MBW7572864.1"/>
    <property type="molecule type" value="Genomic_DNA"/>
</dbReference>
<dbReference type="Pfam" id="PF01509">
    <property type="entry name" value="TruB_N"/>
    <property type="match status" value="1"/>
</dbReference>
<evidence type="ECO:0000256" key="5">
    <source>
        <dbReference type="HAMAP-Rule" id="MF_01080"/>
    </source>
</evidence>
<comment type="function">
    <text evidence="5">Responsible for synthesis of pseudouridine from uracil-55 in the psi GC loop of transfer RNAs.</text>
</comment>
<evidence type="ECO:0000256" key="2">
    <source>
        <dbReference type="ARBA" id="ARBA00005642"/>
    </source>
</evidence>
<dbReference type="InterPro" id="IPR014780">
    <property type="entry name" value="tRNA_psdUridine_synth_TruB"/>
</dbReference>
<reference evidence="9 10" key="1">
    <citation type="submission" date="2021-03" db="EMBL/GenBank/DDBJ databases">
        <title>Caproiciproducens sp. nov. isolated from feces of cow.</title>
        <authorList>
            <person name="Choi J.-Y."/>
        </authorList>
    </citation>
    <scope>NUCLEOTIDE SEQUENCE [LARGE SCALE GENOMIC DNA]</scope>
    <source>
        <strain evidence="9 10">AGMB10547</strain>
    </source>
</reference>
<dbReference type="Proteomes" id="UP000719942">
    <property type="component" value="Unassembled WGS sequence"/>
</dbReference>
<evidence type="ECO:0000256" key="1">
    <source>
        <dbReference type="ARBA" id="ARBA00000385"/>
    </source>
</evidence>
<dbReference type="Pfam" id="PF16198">
    <property type="entry name" value="TruB_C_2"/>
    <property type="match status" value="1"/>
</dbReference>
<evidence type="ECO:0000256" key="3">
    <source>
        <dbReference type="ARBA" id="ARBA00022694"/>
    </source>
</evidence>
<name>A0ABS7DP18_9FIRM</name>
<dbReference type="NCBIfam" id="TIGR00431">
    <property type="entry name" value="TruB"/>
    <property type="match status" value="1"/>
</dbReference>
<proteinExistence type="inferred from homology"/>
<dbReference type="RefSeq" id="WP_219965238.1">
    <property type="nucleotide sequence ID" value="NZ_JAGFNZ010000002.1"/>
</dbReference>
<accession>A0ABS7DP18</accession>
<comment type="catalytic activity">
    <reaction evidence="1 5">
        <text>uridine(55) in tRNA = pseudouridine(55) in tRNA</text>
        <dbReference type="Rhea" id="RHEA:42532"/>
        <dbReference type="Rhea" id="RHEA-COMP:10101"/>
        <dbReference type="Rhea" id="RHEA-COMP:10102"/>
        <dbReference type="ChEBI" id="CHEBI:65314"/>
        <dbReference type="ChEBI" id="CHEBI:65315"/>
        <dbReference type="EC" id="5.4.99.25"/>
    </reaction>
</comment>
<dbReference type="PANTHER" id="PTHR13767">
    <property type="entry name" value="TRNA-PSEUDOURIDINE SYNTHASE"/>
    <property type="match status" value="1"/>
</dbReference>
<keyword evidence="10" id="KW-1185">Reference proteome</keyword>
<gene>
    <name evidence="5 9" type="primary">truB</name>
    <name evidence="9" type="ORF">J5W02_08545</name>
</gene>
<comment type="caution">
    <text evidence="9">The sequence shown here is derived from an EMBL/GenBank/DDBJ whole genome shotgun (WGS) entry which is preliminary data.</text>
</comment>
<sequence>MNGVIVIDKPQDFTSFDVVAVMRRLCGQKKIGHTGTLDPMATGVLPLLLGKATRAAALLDDTDKEYRAGFQLGYCTDTQDTTGKKLQECGEKVPKSQIEAVLPYFRGNIWQIPPMYSAVQKNGQRLYTLARQGIEVERDKRPVTIYELVLNEFDENTQSGVLTVRCSAGTYIRTLCADIGEKLGTFGVMSSLRRTRAAGFSLEDAVSLDEAKLLSEQGTLEQKVRPTESLFYTRPALQVTAAQARRFQNGGALSLERLSALPRDRADGSTLRVLSPDGVFLGLGAVDGEKAELSVLRLFCETGTDF</sequence>
<evidence type="ECO:0000259" key="7">
    <source>
        <dbReference type="Pfam" id="PF09157"/>
    </source>
</evidence>
<organism evidence="9 10">
    <name type="scientific">Caproiciproducens faecalis</name>
    <dbReference type="NCBI Taxonomy" id="2820301"/>
    <lineage>
        <taxon>Bacteria</taxon>
        <taxon>Bacillati</taxon>
        <taxon>Bacillota</taxon>
        <taxon>Clostridia</taxon>
        <taxon>Eubacteriales</taxon>
        <taxon>Acutalibacteraceae</taxon>
        <taxon>Caproiciproducens</taxon>
    </lineage>
</organism>
<dbReference type="CDD" id="cd02573">
    <property type="entry name" value="PseudoU_synth_EcTruB"/>
    <property type="match status" value="1"/>
</dbReference>